<dbReference type="InterPro" id="IPR012910">
    <property type="entry name" value="Plug_dom"/>
</dbReference>
<dbReference type="Pfam" id="PF07715">
    <property type="entry name" value="Plug"/>
    <property type="match status" value="1"/>
</dbReference>
<gene>
    <name evidence="11" type="ORF">SAMN05444008_109188</name>
</gene>
<evidence type="ECO:0000256" key="5">
    <source>
        <dbReference type="ARBA" id="ARBA00023136"/>
    </source>
</evidence>
<evidence type="ECO:0000259" key="10">
    <source>
        <dbReference type="Pfam" id="PF14905"/>
    </source>
</evidence>
<evidence type="ECO:0000256" key="3">
    <source>
        <dbReference type="ARBA" id="ARBA00022452"/>
    </source>
</evidence>
<dbReference type="RefSeq" id="WP_073043956.1">
    <property type="nucleotide sequence ID" value="NZ_FQUO01000009.1"/>
</dbReference>
<keyword evidence="5 7" id="KW-0472">Membrane</keyword>
<protein>
    <submittedName>
        <fullName evidence="11">Outer membrane receptor proteins, mostly Fe transport</fullName>
    </submittedName>
</protein>
<dbReference type="OrthoDB" id="905812at2"/>
<dbReference type="InterPro" id="IPR037066">
    <property type="entry name" value="Plug_dom_sf"/>
</dbReference>
<evidence type="ECO:0000313" key="11">
    <source>
        <dbReference type="EMBL" id="SHF57429.1"/>
    </source>
</evidence>
<evidence type="ECO:0000256" key="2">
    <source>
        <dbReference type="ARBA" id="ARBA00022448"/>
    </source>
</evidence>
<dbReference type="PANTHER" id="PTHR40980:SF4">
    <property type="entry name" value="TONB-DEPENDENT RECEPTOR-LIKE BETA-BARREL DOMAIN-CONTAINING PROTEIN"/>
    <property type="match status" value="1"/>
</dbReference>
<feature type="domain" description="Outer membrane protein beta-barrel" evidence="10">
    <location>
        <begin position="384"/>
        <end position="790"/>
    </location>
</feature>
<dbReference type="InterPro" id="IPR041700">
    <property type="entry name" value="OMP_b-brl_3"/>
</dbReference>
<dbReference type="InterPro" id="IPR039426">
    <property type="entry name" value="TonB-dep_rcpt-like"/>
</dbReference>
<dbReference type="PANTHER" id="PTHR40980">
    <property type="entry name" value="PLUG DOMAIN-CONTAINING PROTEIN"/>
    <property type="match status" value="1"/>
</dbReference>
<keyword evidence="8" id="KW-0732">Signal</keyword>
<evidence type="ECO:0000256" key="4">
    <source>
        <dbReference type="ARBA" id="ARBA00022692"/>
    </source>
</evidence>
<evidence type="ECO:0000313" key="12">
    <source>
        <dbReference type="Proteomes" id="UP000184368"/>
    </source>
</evidence>
<sequence>MKTYCTKTALQALLVFTSSCFLSQNLNAQSGLVKGAVRDAGSGKPMAAATVQVFHAEQRKLAKGGVAEESGSFALQVPAGKYFAVVQYAGYKPDTSAVFVLSAAQALKDLGWVGLQASATTLQGVTVQAEKSYMQLSLDKRIFSVGQDLANAGGSATDVLTNIPSVTVDPEGAVKLRGSDNVRILIDGKPSGIVGIKGSGGLQGLPANLIDRVEIITNPSARYEAEGNAGIINIILKKDKRQGFNGSVDLITGSPANFGAAANLNYRHKKLNFFINYGIAYRHQPGENKIYQEVYTGDTTLISRQTGDFLLKGLNNNIRGGLDYYFSDKSILTASYLFRRSDAKRTADIQYNDFVFNNLKDITFRTQDEKEKEPNSEYTLNYKKTFATDEHNFTATVKYIDNWESSNQLFTQQTVSSSSSQPTAQVLQQSLNDEYEKQWLLQADYVQPLGKEGKFETGVRSSFRRMINDFVVAQKDAAGTYIPLPGLQDIFHYDENIHAAYGILANKTNKLSYQAGLRAEWTDVKTVLEKTAQVNPRNYANLFPSAHVSLEMPRDNAIQLSYSRRVRRPFYNDLSPFMTYSDARNFFSGNPDLNPEFSDVGEIGHIKEFEKGSLSSSVYYRNTTGKIERIRQVDSLGNSITLPQNLRSEHAWGMEFAGSYKLNGWWKLDASANFFRAEIDGSNLIKSYRTSTYSWFTRQTSRFSLPKSVELQLRANYEAAQRTAQGRRKGVFFTDFSATKDLFKGKGTINFSVLDVFNSRWMRTITTGPNFYTYGESQMRRRQVNLTLNYRIRQAKAAPKKMEGEEG</sequence>
<evidence type="ECO:0000256" key="7">
    <source>
        <dbReference type="PROSITE-ProRule" id="PRU01360"/>
    </source>
</evidence>
<proteinExistence type="inferred from homology"/>
<comment type="subcellular location">
    <subcellularLocation>
        <location evidence="1 7">Cell outer membrane</location>
        <topology evidence="1 7">Multi-pass membrane protein</topology>
    </subcellularLocation>
</comment>
<evidence type="ECO:0000256" key="6">
    <source>
        <dbReference type="ARBA" id="ARBA00023237"/>
    </source>
</evidence>
<dbReference type="GO" id="GO:0009279">
    <property type="term" value="C:cell outer membrane"/>
    <property type="evidence" value="ECO:0007669"/>
    <property type="project" value="UniProtKB-SubCell"/>
</dbReference>
<evidence type="ECO:0000259" key="9">
    <source>
        <dbReference type="Pfam" id="PF07715"/>
    </source>
</evidence>
<feature type="chain" id="PRO_5012002314" evidence="8">
    <location>
        <begin position="29"/>
        <end position="807"/>
    </location>
</feature>
<dbReference type="AlphaFoldDB" id="A0A1M5CRU3"/>
<dbReference type="STRING" id="1302690.BUE76_08440"/>
<dbReference type="Gene3D" id="2.170.130.10">
    <property type="entry name" value="TonB-dependent receptor, plug domain"/>
    <property type="match status" value="1"/>
</dbReference>
<keyword evidence="3 7" id="KW-1134">Transmembrane beta strand</keyword>
<dbReference type="Gene3D" id="2.60.40.1120">
    <property type="entry name" value="Carboxypeptidase-like, regulatory domain"/>
    <property type="match status" value="1"/>
</dbReference>
<dbReference type="Pfam" id="PF14905">
    <property type="entry name" value="OMP_b-brl_3"/>
    <property type="match status" value="1"/>
</dbReference>
<evidence type="ECO:0000256" key="1">
    <source>
        <dbReference type="ARBA" id="ARBA00004571"/>
    </source>
</evidence>
<dbReference type="PROSITE" id="PS52016">
    <property type="entry name" value="TONB_DEPENDENT_REC_3"/>
    <property type="match status" value="1"/>
</dbReference>
<organism evidence="11 12">
    <name type="scientific">Cnuella takakiae</name>
    <dbReference type="NCBI Taxonomy" id="1302690"/>
    <lineage>
        <taxon>Bacteria</taxon>
        <taxon>Pseudomonadati</taxon>
        <taxon>Bacteroidota</taxon>
        <taxon>Chitinophagia</taxon>
        <taxon>Chitinophagales</taxon>
        <taxon>Chitinophagaceae</taxon>
        <taxon>Cnuella</taxon>
    </lineage>
</organism>
<dbReference type="PROSITE" id="PS51257">
    <property type="entry name" value="PROKAR_LIPOPROTEIN"/>
    <property type="match status" value="1"/>
</dbReference>
<dbReference type="InterPro" id="IPR008969">
    <property type="entry name" value="CarboxyPept-like_regulatory"/>
</dbReference>
<comment type="similarity">
    <text evidence="7">Belongs to the TonB-dependent receptor family.</text>
</comment>
<keyword evidence="12" id="KW-1185">Reference proteome</keyword>
<dbReference type="Gene3D" id="2.40.170.20">
    <property type="entry name" value="TonB-dependent receptor, beta-barrel domain"/>
    <property type="match status" value="1"/>
</dbReference>
<accession>A0A1M5CRU3</accession>
<feature type="domain" description="TonB-dependent receptor plug" evidence="9">
    <location>
        <begin position="153"/>
        <end position="230"/>
    </location>
</feature>
<dbReference type="SUPFAM" id="SSF49464">
    <property type="entry name" value="Carboxypeptidase regulatory domain-like"/>
    <property type="match status" value="1"/>
</dbReference>
<dbReference type="EMBL" id="FQUO01000009">
    <property type="protein sequence ID" value="SHF57429.1"/>
    <property type="molecule type" value="Genomic_DNA"/>
</dbReference>
<keyword evidence="2 7" id="KW-0813">Transport</keyword>
<dbReference type="Proteomes" id="UP000184368">
    <property type="component" value="Unassembled WGS sequence"/>
</dbReference>
<evidence type="ECO:0000256" key="8">
    <source>
        <dbReference type="SAM" id="SignalP"/>
    </source>
</evidence>
<reference evidence="11 12" key="1">
    <citation type="submission" date="2016-11" db="EMBL/GenBank/DDBJ databases">
        <authorList>
            <person name="Jaros S."/>
            <person name="Januszkiewicz K."/>
            <person name="Wedrychowicz H."/>
        </authorList>
    </citation>
    <scope>NUCLEOTIDE SEQUENCE [LARGE SCALE GENOMIC DNA]</scope>
    <source>
        <strain evidence="11 12">DSM 26897</strain>
    </source>
</reference>
<keyword evidence="11" id="KW-0675">Receptor</keyword>
<name>A0A1M5CRU3_9BACT</name>
<feature type="signal peptide" evidence="8">
    <location>
        <begin position="1"/>
        <end position="28"/>
    </location>
</feature>
<dbReference type="Pfam" id="PF13620">
    <property type="entry name" value="CarboxypepD_reg"/>
    <property type="match status" value="1"/>
</dbReference>
<dbReference type="SUPFAM" id="SSF56935">
    <property type="entry name" value="Porins"/>
    <property type="match status" value="1"/>
</dbReference>
<keyword evidence="6 7" id="KW-0998">Cell outer membrane</keyword>
<keyword evidence="4 7" id="KW-0812">Transmembrane</keyword>
<dbReference type="InterPro" id="IPR036942">
    <property type="entry name" value="Beta-barrel_TonB_sf"/>
</dbReference>